<dbReference type="AlphaFoldDB" id="A0A7V4UDZ9"/>
<reference evidence="2" key="1">
    <citation type="journal article" date="2020" name="mSystems">
        <title>Genome- and Community-Level Interaction Insights into Carbon Utilization and Element Cycling Functions of Hydrothermarchaeota in Hydrothermal Sediment.</title>
        <authorList>
            <person name="Zhou Z."/>
            <person name="Liu Y."/>
            <person name="Xu W."/>
            <person name="Pan J."/>
            <person name="Luo Z.H."/>
            <person name="Li M."/>
        </authorList>
    </citation>
    <scope>NUCLEOTIDE SEQUENCE [LARGE SCALE GENOMIC DNA]</scope>
    <source>
        <strain evidence="2">HyVt-577</strain>
    </source>
</reference>
<sequence>MADELKQHFELDVELVKSSGGRFEISFDGDLIFSKAQTGRFPQPGEIAALIKEKI</sequence>
<proteinExistence type="predicted"/>
<comment type="caution">
    <text evidence="2">The sequence shown here is derived from an EMBL/GenBank/DDBJ whole genome shotgun (WGS) entry which is preliminary data.</text>
</comment>
<dbReference type="Proteomes" id="UP000885779">
    <property type="component" value="Unassembled WGS sequence"/>
</dbReference>
<keyword evidence="1" id="KW-0676">Redox-active center</keyword>
<dbReference type="InterPro" id="IPR036249">
    <property type="entry name" value="Thioredoxin-like_sf"/>
</dbReference>
<dbReference type="InterPro" id="IPR011893">
    <property type="entry name" value="Selenoprotein_Rdx-typ"/>
</dbReference>
<organism evidence="2">
    <name type="scientific">Caldithrix abyssi</name>
    <dbReference type="NCBI Taxonomy" id="187145"/>
    <lineage>
        <taxon>Bacteria</taxon>
        <taxon>Pseudomonadati</taxon>
        <taxon>Calditrichota</taxon>
        <taxon>Calditrichia</taxon>
        <taxon>Calditrichales</taxon>
        <taxon>Calditrichaceae</taxon>
        <taxon>Caldithrix</taxon>
    </lineage>
</organism>
<evidence type="ECO:0000313" key="2">
    <source>
        <dbReference type="EMBL" id="HGY55897.1"/>
    </source>
</evidence>
<gene>
    <name evidence="2" type="ORF">ENK44_09355</name>
</gene>
<name>A0A7V4UDZ9_CALAY</name>
<dbReference type="NCBIfam" id="TIGR02174">
    <property type="entry name" value="CXXU_selWTH"/>
    <property type="match status" value="1"/>
</dbReference>
<evidence type="ECO:0000256" key="1">
    <source>
        <dbReference type="ARBA" id="ARBA00023284"/>
    </source>
</evidence>
<protein>
    <submittedName>
        <fullName evidence="2">SelT/SelW/SelH family protein</fullName>
    </submittedName>
</protein>
<accession>A0A7V4UDZ9</accession>
<dbReference type="Pfam" id="PF10262">
    <property type="entry name" value="Rdx"/>
    <property type="match status" value="1"/>
</dbReference>
<dbReference type="EMBL" id="DRQG01000086">
    <property type="protein sequence ID" value="HGY55897.1"/>
    <property type="molecule type" value="Genomic_DNA"/>
</dbReference>
<dbReference type="Gene3D" id="3.40.30.10">
    <property type="entry name" value="Glutaredoxin"/>
    <property type="match status" value="1"/>
</dbReference>
<dbReference type="SUPFAM" id="SSF52833">
    <property type="entry name" value="Thioredoxin-like"/>
    <property type="match status" value="1"/>
</dbReference>